<name>A0AAW0DDZ6_9AGAR</name>
<evidence type="ECO:0000256" key="1">
    <source>
        <dbReference type="SAM" id="MobiDB-lite"/>
    </source>
</evidence>
<keyword evidence="2" id="KW-0472">Membrane</keyword>
<evidence type="ECO:0000313" key="3">
    <source>
        <dbReference type="EMBL" id="KAK7050100.1"/>
    </source>
</evidence>
<keyword evidence="2" id="KW-0812">Transmembrane</keyword>
<keyword evidence="2" id="KW-1133">Transmembrane helix</keyword>
<evidence type="ECO:0000313" key="4">
    <source>
        <dbReference type="Proteomes" id="UP001362999"/>
    </source>
</evidence>
<sequence length="265" mass="28410">MAEELKEDTDASLKYSGSWKRQYNSMYHGSSVMRTSQLGDSMVVSFEGSAVKFMGAEGWNHGTILITLDGDESTVDGYCCGTGEASGLTAGSSHILNITNLASGPYGAVVEVDAIIVTPHPYSPSWATLALFNVLLYLAIILLRSAFKSDTYAFAPLPMHPRSFSSVRLARLEEGCLSPSSEAELGIINLKENPPAYTHTPESSSEELETTEASGSGPPHTEDVFVDQIAAQRLATIVVHPPPTESDAPPQYRDEITSSIAHLAV</sequence>
<feature type="region of interest" description="Disordered" evidence="1">
    <location>
        <begin position="193"/>
        <end position="222"/>
    </location>
</feature>
<dbReference type="AlphaFoldDB" id="A0AAW0DDZ6"/>
<accession>A0AAW0DDZ6</accession>
<organism evidence="3 4">
    <name type="scientific">Favolaschia claudopus</name>
    <dbReference type="NCBI Taxonomy" id="2862362"/>
    <lineage>
        <taxon>Eukaryota</taxon>
        <taxon>Fungi</taxon>
        <taxon>Dikarya</taxon>
        <taxon>Basidiomycota</taxon>
        <taxon>Agaricomycotina</taxon>
        <taxon>Agaricomycetes</taxon>
        <taxon>Agaricomycetidae</taxon>
        <taxon>Agaricales</taxon>
        <taxon>Marasmiineae</taxon>
        <taxon>Mycenaceae</taxon>
        <taxon>Favolaschia</taxon>
    </lineage>
</organism>
<comment type="caution">
    <text evidence="3">The sequence shown here is derived from an EMBL/GenBank/DDBJ whole genome shotgun (WGS) entry which is preliminary data.</text>
</comment>
<dbReference type="Gene3D" id="2.60.120.260">
    <property type="entry name" value="Galactose-binding domain-like"/>
    <property type="match status" value="1"/>
</dbReference>
<protein>
    <submittedName>
        <fullName evidence="3">Uncharacterized protein</fullName>
    </submittedName>
</protein>
<keyword evidence="4" id="KW-1185">Reference proteome</keyword>
<feature type="transmembrane region" description="Helical" evidence="2">
    <location>
        <begin position="125"/>
        <end position="143"/>
    </location>
</feature>
<evidence type="ECO:0000256" key="2">
    <source>
        <dbReference type="SAM" id="Phobius"/>
    </source>
</evidence>
<proteinExistence type="predicted"/>
<gene>
    <name evidence="3" type="ORF">R3P38DRAFT_2861953</name>
</gene>
<reference evidence="3 4" key="1">
    <citation type="journal article" date="2024" name="J Genomics">
        <title>Draft genome sequencing and assembly of Favolaschia claudopus CIRM-BRFM 2984 isolated from oak limbs.</title>
        <authorList>
            <person name="Navarro D."/>
            <person name="Drula E."/>
            <person name="Chaduli D."/>
            <person name="Cazenave R."/>
            <person name="Ahrendt S."/>
            <person name="Wang J."/>
            <person name="Lipzen A."/>
            <person name="Daum C."/>
            <person name="Barry K."/>
            <person name="Grigoriev I.V."/>
            <person name="Favel A."/>
            <person name="Rosso M.N."/>
            <person name="Martin F."/>
        </authorList>
    </citation>
    <scope>NUCLEOTIDE SEQUENCE [LARGE SCALE GENOMIC DNA]</scope>
    <source>
        <strain evidence="3 4">CIRM-BRFM 2984</strain>
    </source>
</reference>
<dbReference type="Proteomes" id="UP001362999">
    <property type="component" value="Unassembled WGS sequence"/>
</dbReference>
<dbReference type="EMBL" id="JAWWNJ010000008">
    <property type="protein sequence ID" value="KAK7050100.1"/>
    <property type="molecule type" value="Genomic_DNA"/>
</dbReference>